<evidence type="ECO:0000313" key="1">
    <source>
        <dbReference type="EMBL" id="JAS40580.1"/>
    </source>
</evidence>
<feature type="non-terminal residue" evidence="1">
    <location>
        <position position="108"/>
    </location>
</feature>
<sequence>DSMCFQFLSAKSDDKKLLLKRTGDKNDSFNCLPVCETEVTVRGIETGIASGFDLEPHNDSTCFEIIPTEADQTGPYLKGGTTIACNDLDTQQVNNNGFILKSQVDKRF</sequence>
<accession>A0A1B6ERP2</accession>
<protein>
    <submittedName>
        <fullName evidence="1">Uncharacterized protein</fullName>
    </submittedName>
</protein>
<gene>
    <name evidence="1" type="ORF">g.5005</name>
</gene>
<dbReference type="EMBL" id="GECZ01029189">
    <property type="protein sequence ID" value="JAS40580.1"/>
    <property type="molecule type" value="Transcribed_RNA"/>
</dbReference>
<organism evidence="1">
    <name type="scientific">Cuerna arida</name>
    <dbReference type="NCBI Taxonomy" id="1464854"/>
    <lineage>
        <taxon>Eukaryota</taxon>
        <taxon>Metazoa</taxon>
        <taxon>Ecdysozoa</taxon>
        <taxon>Arthropoda</taxon>
        <taxon>Hexapoda</taxon>
        <taxon>Insecta</taxon>
        <taxon>Pterygota</taxon>
        <taxon>Neoptera</taxon>
        <taxon>Paraneoptera</taxon>
        <taxon>Hemiptera</taxon>
        <taxon>Auchenorrhyncha</taxon>
        <taxon>Membracoidea</taxon>
        <taxon>Cicadellidae</taxon>
        <taxon>Cicadellinae</taxon>
        <taxon>Proconiini</taxon>
        <taxon>Cuerna</taxon>
    </lineage>
</organism>
<name>A0A1B6ERP2_9HEMI</name>
<proteinExistence type="predicted"/>
<feature type="non-terminal residue" evidence="1">
    <location>
        <position position="1"/>
    </location>
</feature>
<dbReference type="AlphaFoldDB" id="A0A1B6ERP2"/>
<reference evidence="1" key="1">
    <citation type="submission" date="2015-11" db="EMBL/GenBank/DDBJ databases">
        <title>De novo transcriptome assembly of four potential Pierce s Disease insect vectors from Arizona vineyards.</title>
        <authorList>
            <person name="Tassone E.E."/>
        </authorList>
    </citation>
    <scope>NUCLEOTIDE SEQUENCE</scope>
</reference>